<dbReference type="PANTHER" id="PTHR30419:SF30">
    <property type="entry name" value="LYSR FAMILY TRANSCRIPTIONAL REGULATOR"/>
    <property type="match status" value="1"/>
</dbReference>
<keyword evidence="4" id="KW-0804">Transcription</keyword>
<evidence type="ECO:0000256" key="1">
    <source>
        <dbReference type="ARBA" id="ARBA00009437"/>
    </source>
</evidence>
<dbReference type="SUPFAM" id="SSF53850">
    <property type="entry name" value="Periplasmic binding protein-like II"/>
    <property type="match status" value="1"/>
</dbReference>
<dbReference type="SUPFAM" id="SSF46785">
    <property type="entry name" value="Winged helix' DNA-binding domain"/>
    <property type="match status" value="1"/>
</dbReference>
<dbReference type="GO" id="GO:0003677">
    <property type="term" value="F:DNA binding"/>
    <property type="evidence" value="ECO:0007669"/>
    <property type="project" value="UniProtKB-KW"/>
</dbReference>
<dbReference type="PANTHER" id="PTHR30419">
    <property type="entry name" value="HTH-TYPE TRANSCRIPTIONAL REGULATOR YBHD"/>
    <property type="match status" value="1"/>
</dbReference>
<evidence type="ECO:0000256" key="4">
    <source>
        <dbReference type="ARBA" id="ARBA00023163"/>
    </source>
</evidence>
<dbReference type="CDD" id="cd08440">
    <property type="entry name" value="PBP2_LTTR_like_4"/>
    <property type="match status" value="1"/>
</dbReference>
<dbReference type="AlphaFoldDB" id="A0A558HHX6"/>
<dbReference type="Gene3D" id="3.40.190.290">
    <property type="match status" value="1"/>
</dbReference>
<dbReference type="Pfam" id="PF00126">
    <property type="entry name" value="HTH_1"/>
    <property type="match status" value="1"/>
</dbReference>
<organism evidence="6 7">
    <name type="scientific">Cobetia crustatorum</name>
    <dbReference type="NCBI Taxonomy" id="553385"/>
    <lineage>
        <taxon>Bacteria</taxon>
        <taxon>Pseudomonadati</taxon>
        <taxon>Pseudomonadota</taxon>
        <taxon>Gammaproteobacteria</taxon>
        <taxon>Oceanospirillales</taxon>
        <taxon>Halomonadaceae</taxon>
        <taxon>Cobetia</taxon>
    </lineage>
</organism>
<evidence type="ECO:0000256" key="3">
    <source>
        <dbReference type="ARBA" id="ARBA00023125"/>
    </source>
</evidence>
<dbReference type="Proteomes" id="UP000319941">
    <property type="component" value="Unassembled WGS sequence"/>
</dbReference>
<proteinExistence type="inferred from homology"/>
<dbReference type="PRINTS" id="PR00039">
    <property type="entry name" value="HTHLYSR"/>
</dbReference>
<evidence type="ECO:0000313" key="6">
    <source>
        <dbReference type="EMBL" id="TVU68734.1"/>
    </source>
</evidence>
<protein>
    <submittedName>
        <fullName evidence="6">LysR family transcriptional regulator</fullName>
    </submittedName>
</protein>
<dbReference type="InterPro" id="IPR036388">
    <property type="entry name" value="WH-like_DNA-bd_sf"/>
</dbReference>
<dbReference type="OrthoDB" id="646694at2"/>
<keyword evidence="2" id="KW-0805">Transcription regulation</keyword>
<gene>
    <name evidence="6" type="ORF">FQP86_13170</name>
</gene>
<sequence>MTLKQLRAFVAVARTLSFAEAGTLVHLSQPALSLAVKNLEESLGGRLFQRSTRQVSLTPEGRAFFPLARRLLSDWEHAEDDMRQRFSLGRGRVALAAMPTFAGNLLPGVLAAFRRQFPEITIEVNDVIAEEVVERVTDGRVELGISFDPGVREDLIFELLFEDRYIAILPPGHTLLQSNPRHIDWAQLHKEDFITLQRPSGVRHMLEQRLAEAGLGLAVAFETHQLVTCGRMVAEGLGVSAVPAMSAGQMTALGCHCIPLEGPVIHQKVGVIRRRRHELSVAVQAMLDTLRARYPNAALASDQREGVSN</sequence>
<dbReference type="GO" id="GO:0003700">
    <property type="term" value="F:DNA-binding transcription factor activity"/>
    <property type="evidence" value="ECO:0007669"/>
    <property type="project" value="InterPro"/>
</dbReference>
<dbReference type="Gene3D" id="1.10.10.10">
    <property type="entry name" value="Winged helix-like DNA-binding domain superfamily/Winged helix DNA-binding domain"/>
    <property type="match status" value="1"/>
</dbReference>
<dbReference type="InterPro" id="IPR036390">
    <property type="entry name" value="WH_DNA-bd_sf"/>
</dbReference>
<dbReference type="STRING" id="553385.GCA_000591415_01441"/>
<reference evidence="6 7" key="1">
    <citation type="submission" date="2019-07" db="EMBL/GenBank/DDBJ databases">
        <title>Diversity of Bacteria from Kongsfjorden, Arctic.</title>
        <authorList>
            <person name="Yu Y."/>
        </authorList>
    </citation>
    <scope>NUCLEOTIDE SEQUENCE [LARGE SCALE GENOMIC DNA]</scope>
    <source>
        <strain evidence="6 7">SM1923</strain>
    </source>
</reference>
<dbReference type="PROSITE" id="PS50931">
    <property type="entry name" value="HTH_LYSR"/>
    <property type="match status" value="1"/>
</dbReference>
<evidence type="ECO:0000256" key="2">
    <source>
        <dbReference type="ARBA" id="ARBA00023015"/>
    </source>
</evidence>
<comment type="caution">
    <text evidence="6">The sequence shown here is derived from an EMBL/GenBank/DDBJ whole genome shotgun (WGS) entry which is preliminary data.</text>
</comment>
<dbReference type="RefSeq" id="WP_088742401.1">
    <property type="nucleotide sequence ID" value="NZ_CAWOWR010000147.1"/>
</dbReference>
<accession>A0A558HHX6</accession>
<keyword evidence="7" id="KW-1185">Reference proteome</keyword>
<dbReference type="InterPro" id="IPR005119">
    <property type="entry name" value="LysR_subst-bd"/>
</dbReference>
<dbReference type="EMBL" id="VNFH01000009">
    <property type="protein sequence ID" value="TVU68734.1"/>
    <property type="molecule type" value="Genomic_DNA"/>
</dbReference>
<dbReference type="FunFam" id="1.10.10.10:FF:000001">
    <property type="entry name" value="LysR family transcriptional regulator"/>
    <property type="match status" value="1"/>
</dbReference>
<dbReference type="Pfam" id="PF03466">
    <property type="entry name" value="LysR_substrate"/>
    <property type="match status" value="1"/>
</dbReference>
<evidence type="ECO:0000259" key="5">
    <source>
        <dbReference type="PROSITE" id="PS50931"/>
    </source>
</evidence>
<evidence type="ECO:0000313" key="7">
    <source>
        <dbReference type="Proteomes" id="UP000319941"/>
    </source>
</evidence>
<comment type="similarity">
    <text evidence="1">Belongs to the LysR transcriptional regulatory family.</text>
</comment>
<dbReference type="GO" id="GO:0005829">
    <property type="term" value="C:cytosol"/>
    <property type="evidence" value="ECO:0007669"/>
    <property type="project" value="TreeGrafter"/>
</dbReference>
<dbReference type="InterPro" id="IPR050950">
    <property type="entry name" value="HTH-type_LysR_regulators"/>
</dbReference>
<dbReference type="InterPro" id="IPR000847">
    <property type="entry name" value="LysR_HTH_N"/>
</dbReference>
<keyword evidence="3" id="KW-0238">DNA-binding</keyword>
<feature type="domain" description="HTH lysR-type" evidence="5">
    <location>
        <begin position="1"/>
        <end position="58"/>
    </location>
</feature>
<name>A0A558HHX6_9GAMM</name>